<comment type="caution">
    <text evidence="3">The sequence shown here is derived from an EMBL/GenBank/DDBJ whole genome shotgun (WGS) entry which is preliminary data.</text>
</comment>
<protein>
    <recommendedName>
        <fullName evidence="2">Endonuclease/exonuclease/phosphatase domain-containing protein</fullName>
    </recommendedName>
</protein>
<feature type="compositionally biased region" description="Basic residues" evidence="1">
    <location>
        <begin position="1"/>
        <end position="19"/>
    </location>
</feature>
<feature type="domain" description="Endonuclease/exonuclease/phosphatase" evidence="2">
    <location>
        <begin position="265"/>
        <end position="564"/>
    </location>
</feature>
<dbReference type="Gene3D" id="3.60.10.10">
    <property type="entry name" value="Endonuclease/exonuclease/phosphatase"/>
    <property type="match status" value="1"/>
</dbReference>
<accession>A0ABD2M9C0</accession>
<evidence type="ECO:0000256" key="1">
    <source>
        <dbReference type="SAM" id="MobiDB-lite"/>
    </source>
</evidence>
<feature type="region of interest" description="Disordered" evidence="1">
    <location>
        <begin position="86"/>
        <end position="124"/>
    </location>
</feature>
<organism evidence="3 4">
    <name type="scientific">Heterodera trifolii</name>
    <dbReference type="NCBI Taxonomy" id="157864"/>
    <lineage>
        <taxon>Eukaryota</taxon>
        <taxon>Metazoa</taxon>
        <taxon>Ecdysozoa</taxon>
        <taxon>Nematoda</taxon>
        <taxon>Chromadorea</taxon>
        <taxon>Rhabditida</taxon>
        <taxon>Tylenchina</taxon>
        <taxon>Tylenchomorpha</taxon>
        <taxon>Tylenchoidea</taxon>
        <taxon>Heteroderidae</taxon>
        <taxon>Heteroderinae</taxon>
        <taxon>Heterodera</taxon>
    </lineage>
</organism>
<dbReference type="Pfam" id="PF03372">
    <property type="entry name" value="Exo_endo_phos"/>
    <property type="match status" value="1"/>
</dbReference>
<evidence type="ECO:0000313" key="4">
    <source>
        <dbReference type="Proteomes" id="UP001620626"/>
    </source>
</evidence>
<sequence>MPSVNRVKRDHLLKLRSKARQSESNFKKPATKKYTERKRQLEDSFSNINAELISQSELPHNAIPSSAGLNIFMDILKVRQVIELDDEEQTPNQIEGSEGEPSEEQQKHKKRRNSEEKTPIGTEEVLVISEQNSAESLLPKEMSKRSITPKQNGAVMSIDLSNSLANTTDLTDLDLRMVDDTQHCLPSSSGASSSLSVNVQPPNHSEHSLFISRARFDARAPAIDLRMRYKLNGLRYFQDIPGKDLRGSGNDATFEYEKKTLKIVSFNVLCQRTMDKMPHLYMHLRRNDCSREWEQRKKNLSIEFDRLDADVFCLQEVQDIHFKQYFLPFFTARGYNALFTPRKGIDMPDGCAAFWRSTQLALIKTNSVYYNLGVAGMEKDNVGQVLALSIVGTRSAICISNTHIYFNMKHGHIKLAQMAYLLGSMHQMESQICADSPKFSHFIGHILCGDFNMHPGTPLHKFIIERSVELHQNPSEMAWFGAPSLKRQTFPVSLKLPVHRMRISSKCTFVDKENIANLLDLKTVDKLTHPFIFASVYEHWNVSEEPEVSIYHFHEAEAPDFIFYSVAEQRNIFKSDDPTDEKKHSTDKTLAYESFIRLVKRLSMPTKAQLDCACGPLPNAEHGSDHLSLWANFELLVLPL</sequence>
<feature type="region of interest" description="Disordered" evidence="1">
    <location>
        <begin position="1"/>
        <end position="40"/>
    </location>
</feature>
<dbReference type="EMBL" id="JBICBT010000078">
    <property type="protein sequence ID" value="KAL3124117.1"/>
    <property type="molecule type" value="Genomic_DNA"/>
</dbReference>
<dbReference type="PANTHER" id="PTHR12121">
    <property type="entry name" value="CARBON CATABOLITE REPRESSOR PROTEIN 4"/>
    <property type="match status" value="1"/>
</dbReference>
<gene>
    <name evidence="3" type="ORF">niasHT_004706</name>
</gene>
<evidence type="ECO:0000313" key="3">
    <source>
        <dbReference type="EMBL" id="KAL3124117.1"/>
    </source>
</evidence>
<dbReference type="InterPro" id="IPR050410">
    <property type="entry name" value="CCR4/nocturin_mRNA_transcr"/>
</dbReference>
<evidence type="ECO:0000259" key="2">
    <source>
        <dbReference type="Pfam" id="PF03372"/>
    </source>
</evidence>
<name>A0ABD2M9C0_9BILA</name>
<dbReference type="InterPro" id="IPR036691">
    <property type="entry name" value="Endo/exonu/phosph_ase_sf"/>
</dbReference>
<dbReference type="SUPFAM" id="SSF56219">
    <property type="entry name" value="DNase I-like"/>
    <property type="match status" value="1"/>
</dbReference>
<reference evidence="3 4" key="1">
    <citation type="submission" date="2024-10" db="EMBL/GenBank/DDBJ databases">
        <authorList>
            <person name="Kim D."/>
        </authorList>
    </citation>
    <scope>NUCLEOTIDE SEQUENCE [LARGE SCALE GENOMIC DNA]</scope>
    <source>
        <strain evidence="3">BH-2024</strain>
    </source>
</reference>
<keyword evidence="4" id="KW-1185">Reference proteome</keyword>
<dbReference type="PANTHER" id="PTHR12121:SF34">
    <property type="entry name" value="PROTEIN ANGEL"/>
    <property type="match status" value="1"/>
</dbReference>
<proteinExistence type="predicted"/>
<dbReference type="AlphaFoldDB" id="A0ABD2M9C0"/>
<dbReference type="InterPro" id="IPR005135">
    <property type="entry name" value="Endo/exonuclease/phosphatase"/>
</dbReference>
<dbReference type="Proteomes" id="UP001620626">
    <property type="component" value="Unassembled WGS sequence"/>
</dbReference>